<dbReference type="EMBL" id="JAVIJP010000013">
    <property type="protein sequence ID" value="KAL3645942.1"/>
    <property type="molecule type" value="Genomic_DNA"/>
</dbReference>
<proteinExistence type="predicted"/>
<evidence type="ECO:0000313" key="2">
    <source>
        <dbReference type="Proteomes" id="UP001632038"/>
    </source>
</evidence>
<dbReference type="InterPro" id="IPR049065">
    <property type="entry name" value="Nakanori"/>
</dbReference>
<reference evidence="2" key="1">
    <citation type="journal article" date="2024" name="IScience">
        <title>Strigolactones Initiate the Formation of Haustorium-like Structures in Castilleja.</title>
        <authorList>
            <person name="Buerger M."/>
            <person name="Peterson D."/>
            <person name="Chory J."/>
        </authorList>
    </citation>
    <scope>NUCLEOTIDE SEQUENCE [LARGE SCALE GENOMIC DNA]</scope>
</reference>
<sequence>MSTNVFGIPVDNGTVQQIQIGITNITAQHRAEVALSYINSEGKANDATRFVDDLKRQYGTGTSTLCTIYNATAMGRVPARRGSLTGPSKEAALYTGQNLAGNNREWLLAWNTRRTSVHGGPCYDWCSKLEHHQ</sequence>
<dbReference type="PANTHER" id="PTHR36482:SF5">
    <property type="entry name" value="23 KDA JASMONATE-INDUCED PROTEIN-LIKE"/>
    <property type="match status" value="1"/>
</dbReference>
<dbReference type="PANTHER" id="PTHR36482">
    <property type="entry name" value="OSJNBA0024J22.15 PROTEIN"/>
    <property type="match status" value="1"/>
</dbReference>
<keyword evidence="2" id="KW-1185">Reference proteome</keyword>
<dbReference type="InterPro" id="IPR053085">
    <property type="entry name" value="Jasmonate-induced_protein"/>
</dbReference>
<protein>
    <submittedName>
        <fullName evidence="1">Uncharacterized protein</fullName>
    </submittedName>
</protein>
<organism evidence="1 2">
    <name type="scientific">Castilleja foliolosa</name>
    <dbReference type="NCBI Taxonomy" id="1961234"/>
    <lineage>
        <taxon>Eukaryota</taxon>
        <taxon>Viridiplantae</taxon>
        <taxon>Streptophyta</taxon>
        <taxon>Embryophyta</taxon>
        <taxon>Tracheophyta</taxon>
        <taxon>Spermatophyta</taxon>
        <taxon>Magnoliopsida</taxon>
        <taxon>eudicotyledons</taxon>
        <taxon>Gunneridae</taxon>
        <taxon>Pentapetalae</taxon>
        <taxon>asterids</taxon>
        <taxon>lamiids</taxon>
        <taxon>Lamiales</taxon>
        <taxon>Orobanchaceae</taxon>
        <taxon>Pedicularideae</taxon>
        <taxon>Castillejinae</taxon>
        <taxon>Castilleja</taxon>
    </lineage>
</organism>
<gene>
    <name evidence="1" type="ORF">CASFOL_011122</name>
</gene>
<comment type="caution">
    <text evidence="1">The sequence shown here is derived from an EMBL/GenBank/DDBJ whole genome shotgun (WGS) entry which is preliminary data.</text>
</comment>
<dbReference type="Proteomes" id="UP001632038">
    <property type="component" value="Unassembled WGS sequence"/>
</dbReference>
<dbReference type="AlphaFoldDB" id="A0ABD3DV60"/>
<accession>A0ABD3DV60</accession>
<name>A0ABD3DV60_9LAMI</name>
<evidence type="ECO:0000313" key="1">
    <source>
        <dbReference type="EMBL" id="KAL3645942.1"/>
    </source>
</evidence>
<dbReference type="Pfam" id="PF21230">
    <property type="entry name" value="Nakanori"/>
    <property type="match status" value="1"/>
</dbReference>